<evidence type="ECO:0000259" key="3">
    <source>
        <dbReference type="PROSITE" id="PS50053"/>
    </source>
</evidence>
<dbReference type="PANTHER" id="PTHR18849:SF0">
    <property type="entry name" value="CILIA- AND FLAGELLA-ASSOCIATED PROTEIN 410-RELATED"/>
    <property type="match status" value="1"/>
</dbReference>
<name>A0ABY7EC55_MYAAR</name>
<dbReference type="EMBL" id="CP111016">
    <property type="protein sequence ID" value="WAR06256.1"/>
    <property type="molecule type" value="Genomic_DNA"/>
</dbReference>
<accession>A0ABY7EC55</accession>
<evidence type="ECO:0000313" key="5">
    <source>
        <dbReference type="Proteomes" id="UP001164746"/>
    </source>
</evidence>
<evidence type="ECO:0000256" key="2">
    <source>
        <dbReference type="ARBA" id="ARBA00022737"/>
    </source>
</evidence>
<dbReference type="SUPFAM" id="SSF54236">
    <property type="entry name" value="Ubiquitin-like"/>
    <property type="match status" value="1"/>
</dbReference>
<dbReference type="InterPro" id="IPR029071">
    <property type="entry name" value="Ubiquitin-like_domsf"/>
</dbReference>
<dbReference type="InterPro" id="IPR032675">
    <property type="entry name" value="LRR_dom_sf"/>
</dbReference>
<dbReference type="PANTHER" id="PTHR18849">
    <property type="entry name" value="LEUCINE RICH REPEAT PROTEIN"/>
    <property type="match status" value="1"/>
</dbReference>
<keyword evidence="1" id="KW-0433">Leucine-rich repeat</keyword>
<feature type="domain" description="Ubiquitin-like" evidence="3">
    <location>
        <begin position="347"/>
        <end position="428"/>
    </location>
</feature>
<proteinExistence type="predicted"/>
<sequence length="433" mass="49353">MLSDPASFMMRSLTEVIKDKYEDPGLQEDFTVGGIKVYTPKTGPAISGSGDLQLPPRIVMDDKNISVVGDMKACAEMCRNVRELDLTKNLVTDWCEVFKILDVIPSLQFLNLTSNSLTHTSLPSNCREKTYPHIQTLALNKTGITWMEVAAVLPCFPSLSELHLSMNQFTHVDLPRNFTHPSVSKLFMNNTNLRDWHDISKLGIAFPNLVSMTIIDSDVDHLPDEEVYKEFSKLSVLNISKANLTSWDEIDNFRRFPQLSSLRITGVPFLEDQEPKARRQQLIARLPNIDMLNGSKVTAMEKEDAERAFIRIFMDSENQPARYRELEAVYGKLDPLVDVDLSVSDSVRLLVKFEDKAEYMDIKLYQTVLQFKKLLQNFTGLPCNETHVDYIEMLDGQQIHGATDMRLSHKTLVTYNFNPGDEIHIFRKNDPVS</sequence>
<keyword evidence="5" id="KW-1185">Reference proteome</keyword>
<organism evidence="4 5">
    <name type="scientific">Mya arenaria</name>
    <name type="common">Soft-shell clam</name>
    <dbReference type="NCBI Taxonomy" id="6604"/>
    <lineage>
        <taxon>Eukaryota</taxon>
        <taxon>Metazoa</taxon>
        <taxon>Spiralia</taxon>
        <taxon>Lophotrochozoa</taxon>
        <taxon>Mollusca</taxon>
        <taxon>Bivalvia</taxon>
        <taxon>Autobranchia</taxon>
        <taxon>Heteroconchia</taxon>
        <taxon>Euheterodonta</taxon>
        <taxon>Imparidentia</taxon>
        <taxon>Neoheterodontei</taxon>
        <taxon>Myida</taxon>
        <taxon>Myoidea</taxon>
        <taxon>Myidae</taxon>
        <taxon>Mya</taxon>
    </lineage>
</organism>
<dbReference type="PROSITE" id="PS50053">
    <property type="entry name" value="UBIQUITIN_2"/>
    <property type="match status" value="1"/>
</dbReference>
<dbReference type="Proteomes" id="UP001164746">
    <property type="component" value="Chromosome 5"/>
</dbReference>
<dbReference type="SUPFAM" id="SSF52058">
    <property type="entry name" value="L domain-like"/>
    <property type="match status" value="1"/>
</dbReference>
<gene>
    <name evidence="4" type="ORF">MAR_021625</name>
</gene>
<evidence type="ECO:0000256" key="1">
    <source>
        <dbReference type="ARBA" id="ARBA00022614"/>
    </source>
</evidence>
<dbReference type="InterPro" id="IPR000626">
    <property type="entry name" value="Ubiquitin-like_dom"/>
</dbReference>
<reference evidence="4" key="1">
    <citation type="submission" date="2022-11" db="EMBL/GenBank/DDBJ databases">
        <title>Centuries of genome instability and evolution in soft-shell clam transmissible cancer (bioRxiv).</title>
        <authorList>
            <person name="Hart S.F.M."/>
            <person name="Yonemitsu M.A."/>
            <person name="Giersch R.M."/>
            <person name="Beal B.F."/>
            <person name="Arriagada G."/>
            <person name="Davis B.W."/>
            <person name="Ostrander E.A."/>
            <person name="Goff S.P."/>
            <person name="Metzger M.J."/>
        </authorList>
    </citation>
    <scope>NUCLEOTIDE SEQUENCE</scope>
    <source>
        <strain evidence="4">MELC-2E11</strain>
        <tissue evidence="4">Siphon/mantle</tissue>
    </source>
</reference>
<keyword evidence="2" id="KW-0677">Repeat</keyword>
<dbReference type="Gene3D" id="3.80.10.10">
    <property type="entry name" value="Ribonuclease Inhibitor"/>
    <property type="match status" value="3"/>
</dbReference>
<evidence type="ECO:0000313" key="4">
    <source>
        <dbReference type="EMBL" id="WAR06256.1"/>
    </source>
</evidence>
<protein>
    <submittedName>
        <fullName evidence="4">TBCEL-like protein</fullName>
    </submittedName>
</protein>